<name>A0A380GWW4_9STAP</name>
<dbReference type="InterPro" id="IPR019195">
    <property type="entry name" value="ABC_ATPase_put"/>
</dbReference>
<dbReference type="Proteomes" id="UP000255425">
    <property type="component" value="Unassembled WGS sequence"/>
</dbReference>
<gene>
    <name evidence="3" type="ORF">NCTC11807_00223</name>
</gene>
<dbReference type="InterPro" id="IPR046833">
    <property type="entry name" value="ABC_N"/>
</dbReference>
<evidence type="ECO:0000259" key="1">
    <source>
        <dbReference type="Pfam" id="PF09818"/>
    </source>
</evidence>
<protein>
    <submittedName>
        <fullName evidence="3">Predicted ATPase of the ABC class</fullName>
    </submittedName>
</protein>
<dbReference type="InterPro" id="IPR046834">
    <property type="entry name" value="ABC_ATPase_C"/>
</dbReference>
<accession>A0A380GWW4</accession>
<evidence type="ECO:0000259" key="2">
    <source>
        <dbReference type="Pfam" id="PF20446"/>
    </source>
</evidence>
<keyword evidence="4" id="KW-1185">Reference proteome</keyword>
<evidence type="ECO:0000313" key="3">
    <source>
        <dbReference type="EMBL" id="SUM67575.1"/>
    </source>
</evidence>
<reference evidence="3 4" key="1">
    <citation type="submission" date="2018-06" db="EMBL/GenBank/DDBJ databases">
        <authorList>
            <consortium name="Pathogen Informatics"/>
            <person name="Doyle S."/>
        </authorList>
    </citation>
    <scope>NUCLEOTIDE SEQUENCE [LARGE SCALE GENOMIC DNA]</scope>
    <source>
        <strain evidence="3 4">NCTC11807</strain>
    </source>
</reference>
<proteinExistence type="predicted"/>
<dbReference type="PANTHER" id="PTHR38149">
    <property type="entry name" value="ATPASE"/>
    <property type="match status" value="1"/>
</dbReference>
<dbReference type="Pfam" id="PF20446">
    <property type="entry name" value="ABC_N"/>
    <property type="match status" value="1"/>
</dbReference>
<organism evidence="3 4">
    <name type="scientific">Staphylococcus saccharolyticus</name>
    <dbReference type="NCBI Taxonomy" id="33028"/>
    <lineage>
        <taxon>Bacteria</taxon>
        <taxon>Bacillati</taxon>
        <taxon>Bacillota</taxon>
        <taxon>Bacilli</taxon>
        <taxon>Bacillales</taxon>
        <taxon>Staphylococcaceae</taxon>
        <taxon>Staphylococcus</taxon>
    </lineage>
</organism>
<feature type="domain" description="ATPase of the ABC class N-terminal" evidence="2">
    <location>
        <begin position="2"/>
        <end position="151"/>
    </location>
</feature>
<sequence length="317" mass="35352">MSLDGQKYGAYKRTKGIYQFKQFQLSIDHVQVDPFAPPSKMRVIMSRQKAGIPETLLDSKLKRVAISDYLTRVFHQSIQKAIYGDKNIGGIYIDHCGPEIIKRTSVVISDKHIEARIEVGLPAKGRTILGKVAAYTLSKVLPNIVEHSLRYQHLNQSRMHQQVELMVDQEDIRHQLAERHLVAFVANGSILPRQSGVSDRPMAQAIAFQSPPQFEIEFKLPSGKLMKGMGIPEGITLIVVGGYHGKSTLLEALERGVYNHIAGDGREYVITNQDAMKIRAEDGRSINNVNIQPFIDHLPGKKDTTHFSTENASGSTS</sequence>
<dbReference type="Pfam" id="PF09818">
    <property type="entry name" value="ABC_ATPase"/>
    <property type="match status" value="1"/>
</dbReference>
<dbReference type="EMBL" id="UHDZ01000001">
    <property type="protein sequence ID" value="SUM67575.1"/>
    <property type="molecule type" value="Genomic_DNA"/>
</dbReference>
<evidence type="ECO:0000313" key="4">
    <source>
        <dbReference type="Proteomes" id="UP000255425"/>
    </source>
</evidence>
<feature type="domain" description="ATPase of the ABC class C-terminal" evidence="1">
    <location>
        <begin position="156"/>
        <end position="317"/>
    </location>
</feature>
<dbReference type="AlphaFoldDB" id="A0A380GWW4"/>
<dbReference type="PANTHER" id="PTHR38149:SF1">
    <property type="entry name" value="ATPASE"/>
    <property type="match status" value="1"/>
</dbReference>